<dbReference type="Gramene" id="LPERR06G13790.1">
    <property type="protein sequence ID" value="LPERR06G13790.1"/>
    <property type="gene ID" value="LPERR06G13790"/>
</dbReference>
<protein>
    <recommendedName>
        <fullName evidence="1">GCK domain-containing protein</fullName>
    </recommendedName>
</protein>
<reference evidence="2 3" key="1">
    <citation type="submission" date="2012-08" db="EMBL/GenBank/DDBJ databases">
        <title>Oryza genome evolution.</title>
        <authorList>
            <person name="Wing R.A."/>
        </authorList>
    </citation>
    <scope>NUCLEOTIDE SEQUENCE</scope>
</reference>
<name>A0A0D9WQR9_9ORYZ</name>
<feature type="domain" description="GCK" evidence="1">
    <location>
        <begin position="19"/>
        <end position="91"/>
    </location>
</feature>
<evidence type="ECO:0000259" key="1">
    <source>
        <dbReference type="SMART" id="SM01227"/>
    </source>
</evidence>
<reference evidence="2" key="3">
    <citation type="submission" date="2015-04" db="UniProtKB">
        <authorList>
            <consortium name="EnsemblPlants"/>
        </authorList>
    </citation>
    <scope>IDENTIFICATION</scope>
</reference>
<dbReference type="Proteomes" id="UP000032180">
    <property type="component" value="Chromosome 6"/>
</dbReference>
<accession>A0A0D9WQR9</accession>
<dbReference type="EnsemblPlants" id="LPERR06G13790.1">
    <property type="protein sequence ID" value="LPERR06G13790.1"/>
    <property type="gene ID" value="LPERR06G13790"/>
</dbReference>
<dbReference type="InterPro" id="IPR012891">
    <property type="entry name" value="GCK_dom"/>
</dbReference>
<keyword evidence="3" id="KW-1185">Reference proteome</keyword>
<reference evidence="3" key="2">
    <citation type="submission" date="2013-12" db="EMBL/GenBank/DDBJ databases">
        <authorList>
            <person name="Yu Y."/>
            <person name="Lee S."/>
            <person name="de Baynast K."/>
            <person name="Wissotski M."/>
            <person name="Liu L."/>
            <person name="Talag J."/>
            <person name="Goicoechea J."/>
            <person name="Angelova A."/>
            <person name="Jetty R."/>
            <person name="Kudrna D."/>
            <person name="Golser W."/>
            <person name="Rivera L."/>
            <person name="Zhang J."/>
            <person name="Wing R."/>
        </authorList>
    </citation>
    <scope>NUCLEOTIDE SEQUENCE</scope>
</reference>
<organism evidence="2 3">
    <name type="scientific">Leersia perrieri</name>
    <dbReference type="NCBI Taxonomy" id="77586"/>
    <lineage>
        <taxon>Eukaryota</taxon>
        <taxon>Viridiplantae</taxon>
        <taxon>Streptophyta</taxon>
        <taxon>Embryophyta</taxon>
        <taxon>Tracheophyta</taxon>
        <taxon>Spermatophyta</taxon>
        <taxon>Magnoliopsida</taxon>
        <taxon>Liliopsida</taxon>
        <taxon>Poales</taxon>
        <taxon>Poaceae</taxon>
        <taxon>BOP clade</taxon>
        <taxon>Oryzoideae</taxon>
        <taxon>Oryzeae</taxon>
        <taxon>Oryzinae</taxon>
        <taxon>Leersia</taxon>
    </lineage>
</organism>
<dbReference type="SMART" id="SM01227">
    <property type="entry name" value="GCK"/>
    <property type="match status" value="1"/>
</dbReference>
<dbReference type="AlphaFoldDB" id="A0A0D9WQR9"/>
<proteinExistence type="predicted"/>
<dbReference type="HOGENOM" id="CLU_2112416_0_0_1"/>
<evidence type="ECO:0000313" key="3">
    <source>
        <dbReference type="Proteomes" id="UP000032180"/>
    </source>
</evidence>
<sequence length="115" mass="12709">MGQAASSAEAACVISRVVEIAATCKHMEAGGCKMRLLEVLRDCADGKHEDGSKGARQCAEATAALRRCMEANAGHFRDQIRDMDEGLDKDEKGGVEDWEHIARWRWWTGMRRTSG</sequence>
<dbReference type="Pfam" id="PF07802">
    <property type="entry name" value="GCK"/>
    <property type="match status" value="1"/>
</dbReference>
<dbReference type="eggNOG" id="ENOG502R5HG">
    <property type="taxonomic scope" value="Eukaryota"/>
</dbReference>
<evidence type="ECO:0000313" key="2">
    <source>
        <dbReference type="EnsemblPlants" id="LPERR06G13790.1"/>
    </source>
</evidence>